<gene>
    <name evidence="6" type="ORF">BAE44_0006383</name>
</gene>
<dbReference type="Gene3D" id="3.40.50.200">
    <property type="entry name" value="Peptidase S8/S53 domain"/>
    <property type="match status" value="1"/>
</dbReference>
<dbReference type="InterPro" id="IPR000209">
    <property type="entry name" value="Peptidase_S8/S53_dom"/>
</dbReference>
<reference evidence="6 7" key="1">
    <citation type="submission" date="2016-09" db="EMBL/GenBank/DDBJ databases">
        <title>The draft genome of Dichanthelium oligosanthes: A C3 panicoid grass species.</title>
        <authorList>
            <person name="Studer A.J."/>
            <person name="Schnable J.C."/>
            <person name="Brutnell T.P."/>
        </authorList>
    </citation>
    <scope>NUCLEOTIDE SEQUENCE [LARGE SCALE GENOMIC DNA]</scope>
    <source>
        <strain evidence="7">cv. Kellogg 1175</strain>
        <tissue evidence="6">Leaf</tissue>
    </source>
</reference>
<keyword evidence="7" id="KW-1185">Reference proteome</keyword>
<dbReference type="STRING" id="888268.A0A1E5W5Q0"/>
<dbReference type="GO" id="GO:0006508">
    <property type="term" value="P:proteolysis"/>
    <property type="evidence" value="ECO:0007669"/>
    <property type="project" value="UniProtKB-KW"/>
</dbReference>
<protein>
    <submittedName>
        <fullName evidence="6">Subtilisin-like protease SBT1.2</fullName>
    </submittedName>
</protein>
<evidence type="ECO:0000256" key="2">
    <source>
        <dbReference type="ARBA" id="ARBA00022729"/>
    </source>
</evidence>
<dbReference type="InterPro" id="IPR036852">
    <property type="entry name" value="Peptidase_S8/S53_dom_sf"/>
</dbReference>
<dbReference type="PANTHER" id="PTHR10795">
    <property type="entry name" value="PROPROTEIN CONVERTASE SUBTILISIN/KEXIN"/>
    <property type="match status" value="1"/>
</dbReference>
<proteinExistence type="inferred from homology"/>
<keyword evidence="2" id="KW-0732">Signal</keyword>
<evidence type="ECO:0000313" key="6">
    <source>
        <dbReference type="EMBL" id="OEL32598.1"/>
    </source>
</evidence>
<evidence type="ECO:0000259" key="4">
    <source>
        <dbReference type="Pfam" id="PF00082"/>
    </source>
</evidence>
<dbReference type="SUPFAM" id="SSF52743">
    <property type="entry name" value="Subtilisin-like"/>
    <property type="match status" value="1"/>
</dbReference>
<keyword evidence="6" id="KW-0645">Protease</keyword>
<evidence type="ECO:0000313" key="7">
    <source>
        <dbReference type="Proteomes" id="UP000095767"/>
    </source>
</evidence>
<accession>A0A1E5W5Q0</accession>
<dbReference type="EMBL" id="LWDX02020788">
    <property type="protein sequence ID" value="OEL32598.1"/>
    <property type="molecule type" value="Genomic_DNA"/>
</dbReference>
<sequence length="287" mass="29740">MSRPLSPTLWSTPGQAGSRSRAELCGNGSLDGLDVKGKVVLCEVGSGPDCSISVIVKDAVVQSAGGAGMILANQFPQGHDTSAQAHLLPASHVDYAANVAIKSYIRSTPNPVAQILFRGTVLGTSPAPSMAFFSSRGPSIQNPGILKPGATGPGVNVLAAWPVKVGRPPTAQPLPGPYFNIISGTSMSTPHLSGIAALVKSQHPDWSPAAIKSAIMTTADVTDRAGNPILDEQRVPADWFATGAGHVNPDKATDPGLVYDIAHNDYIGYLCGLYTSQEVSVIARPSR</sequence>
<dbReference type="Proteomes" id="UP000095767">
    <property type="component" value="Unassembled WGS sequence"/>
</dbReference>
<dbReference type="GO" id="GO:0004252">
    <property type="term" value="F:serine-type endopeptidase activity"/>
    <property type="evidence" value="ECO:0007669"/>
    <property type="project" value="InterPro"/>
</dbReference>
<evidence type="ECO:0000256" key="1">
    <source>
        <dbReference type="ARBA" id="ARBA00011073"/>
    </source>
</evidence>
<name>A0A1E5W5Q0_9POAL</name>
<comment type="similarity">
    <text evidence="1 3">Belongs to the peptidase S8 family.</text>
</comment>
<dbReference type="AlphaFoldDB" id="A0A1E5W5Q0"/>
<dbReference type="InterPro" id="IPR003137">
    <property type="entry name" value="PA_domain"/>
</dbReference>
<dbReference type="Pfam" id="PF02225">
    <property type="entry name" value="PA"/>
    <property type="match status" value="1"/>
</dbReference>
<dbReference type="PROSITE" id="PS51892">
    <property type="entry name" value="SUBTILASE"/>
    <property type="match status" value="1"/>
</dbReference>
<evidence type="ECO:0000259" key="5">
    <source>
        <dbReference type="Pfam" id="PF02225"/>
    </source>
</evidence>
<dbReference type="OrthoDB" id="206201at2759"/>
<dbReference type="CDD" id="cd02120">
    <property type="entry name" value="PA_subtilisin_like"/>
    <property type="match status" value="1"/>
</dbReference>
<organism evidence="6 7">
    <name type="scientific">Dichanthelium oligosanthes</name>
    <dbReference type="NCBI Taxonomy" id="888268"/>
    <lineage>
        <taxon>Eukaryota</taxon>
        <taxon>Viridiplantae</taxon>
        <taxon>Streptophyta</taxon>
        <taxon>Embryophyta</taxon>
        <taxon>Tracheophyta</taxon>
        <taxon>Spermatophyta</taxon>
        <taxon>Magnoliopsida</taxon>
        <taxon>Liliopsida</taxon>
        <taxon>Poales</taxon>
        <taxon>Poaceae</taxon>
        <taxon>PACMAD clade</taxon>
        <taxon>Panicoideae</taxon>
        <taxon>Panicodae</taxon>
        <taxon>Paniceae</taxon>
        <taxon>Dichantheliinae</taxon>
        <taxon>Dichanthelium</taxon>
    </lineage>
</organism>
<feature type="domain" description="Peptidase S8/S53" evidence="4">
    <location>
        <begin position="120"/>
        <end position="226"/>
    </location>
</feature>
<comment type="caution">
    <text evidence="6">The sequence shown here is derived from an EMBL/GenBank/DDBJ whole genome shotgun (WGS) entry which is preliminary data.</text>
</comment>
<comment type="caution">
    <text evidence="3">Lacks conserved residue(s) required for the propagation of feature annotation.</text>
</comment>
<feature type="domain" description="PA" evidence="5">
    <location>
        <begin position="25"/>
        <end position="97"/>
    </location>
</feature>
<dbReference type="Pfam" id="PF00082">
    <property type="entry name" value="Peptidase_S8"/>
    <property type="match status" value="1"/>
</dbReference>
<keyword evidence="6" id="KW-0378">Hydrolase</keyword>
<dbReference type="Gene3D" id="3.50.30.30">
    <property type="match status" value="1"/>
</dbReference>
<evidence type="ECO:0000256" key="3">
    <source>
        <dbReference type="PROSITE-ProRule" id="PRU01240"/>
    </source>
</evidence>
<dbReference type="InterPro" id="IPR045051">
    <property type="entry name" value="SBT"/>
</dbReference>